<dbReference type="VEuPathDB" id="VectorBase:GPPI032656"/>
<dbReference type="InterPro" id="IPR036770">
    <property type="entry name" value="Ankyrin_rpt-contain_sf"/>
</dbReference>
<organism evidence="1 2">
    <name type="scientific">Glossina palpalis gambiensis</name>
    <dbReference type="NCBI Taxonomy" id="67801"/>
    <lineage>
        <taxon>Eukaryota</taxon>
        <taxon>Metazoa</taxon>
        <taxon>Ecdysozoa</taxon>
        <taxon>Arthropoda</taxon>
        <taxon>Hexapoda</taxon>
        <taxon>Insecta</taxon>
        <taxon>Pterygota</taxon>
        <taxon>Neoptera</taxon>
        <taxon>Endopterygota</taxon>
        <taxon>Diptera</taxon>
        <taxon>Brachycera</taxon>
        <taxon>Muscomorpha</taxon>
        <taxon>Hippoboscoidea</taxon>
        <taxon>Glossinidae</taxon>
        <taxon>Glossina</taxon>
    </lineage>
</organism>
<dbReference type="AlphaFoldDB" id="A0A1B0BK33"/>
<sequence>MFNYNKVCAATVTPPATLWQGSHYTASIKEIEALRREFGLDIRMLEKHLVPRYKCSQPQASARNKLVNYSESKRFCSNNSNDSTLTVRTDWILRYSECKENFHPWSQGSFKKRFAQFDLVPWRKCRSKLDLTTQIDFNESSMEIPNNILNRLQKLEHRQNRRQLKKTIVKASDVKSRRFVRVCLMFSIELRHRRMEFLKQTSLPRRIFKQKLYQSDCDIAEYERILTNAYSSIDDHLGYFGTRQLGQSASRTDSAKPLRTLQYFQTEYTSVEFQNNPSTDDLAVDVICPYPVAAKSSLLSVQFLLRNQIVPCAKCRTKAIQLRTTSDNASQVDTGNFMRYYNNHKNKMHSHQTDSYDSSMHSGSISSIERPNGGALALHYAAARGCLDCVQLLVAASPDICISYQATKAQNQHLRLACEQGCEKGSDKVLDISIRDEKRTPGRMAERTIKSDKYLRHITND</sequence>
<dbReference type="STRING" id="67801.A0A1B0BK33"/>
<reference evidence="1" key="2">
    <citation type="submission" date="2020-05" db="UniProtKB">
        <authorList>
            <consortium name="EnsemblMetazoa"/>
        </authorList>
    </citation>
    <scope>IDENTIFICATION</scope>
    <source>
        <strain evidence="1">IAEA</strain>
    </source>
</reference>
<dbReference type="Gene3D" id="1.25.40.20">
    <property type="entry name" value="Ankyrin repeat-containing domain"/>
    <property type="match status" value="1"/>
</dbReference>
<name>A0A1B0BK33_9MUSC</name>
<evidence type="ECO:0000313" key="1">
    <source>
        <dbReference type="EnsemblMetazoa" id="GPPI032656-PA"/>
    </source>
</evidence>
<proteinExistence type="predicted"/>
<evidence type="ECO:0008006" key="3">
    <source>
        <dbReference type="Google" id="ProtNLM"/>
    </source>
</evidence>
<accession>A0A1B0BK33</accession>
<dbReference type="EnsemblMetazoa" id="GPPI032656-RA">
    <property type="protein sequence ID" value="GPPI032656-PA"/>
    <property type="gene ID" value="GPPI032656"/>
</dbReference>
<dbReference type="Pfam" id="PF00023">
    <property type="entry name" value="Ank"/>
    <property type="match status" value="1"/>
</dbReference>
<dbReference type="InterPro" id="IPR002110">
    <property type="entry name" value="Ankyrin_rpt"/>
</dbReference>
<dbReference type="EMBL" id="JXJN01015784">
    <property type="status" value="NOT_ANNOTATED_CDS"/>
    <property type="molecule type" value="Genomic_DNA"/>
</dbReference>
<dbReference type="Proteomes" id="UP000092460">
    <property type="component" value="Unassembled WGS sequence"/>
</dbReference>
<evidence type="ECO:0000313" key="2">
    <source>
        <dbReference type="Proteomes" id="UP000092460"/>
    </source>
</evidence>
<protein>
    <recommendedName>
        <fullName evidence="3">ANK_REP_REGION domain-containing protein</fullName>
    </recommendedName>
</protein>
<keyword evidence="2" id="KW-1185">Reference proteome</keyword>
<reference evidence="2" key="1">
    <citation type="submission" date="2015-01" db="EMBL/GenBank/DDBJ databases">
        <authorList>
            <person name="Aksoy S."/>
            <person name="Warren W."/>
            <person name="Wilson R.K."/>
        </authorList>
    </citation>
    <scope>NUCLEOTIDE SEQUENCE [LARGE SCALE GENOMIC DNA]</scope>
    <source>
        <strain evidence="2">IAEA</strain>
    </source>
</reference>
<dbReference type="SUPFAM" id="SSF48403">
    <property type="entry name" value="Ankyrin repeat"/>
    <property type="match status" value="1"/>
</dbReference>